<organism evidence="2 3">
    <name type="scientific">Microbulbifer salipaludis</name>
    <dbReference type="NCBI Taxonomy" id="187980"/>
    <lineage>
        <taxon>Bacteria</taxon>
        <taxon>Pseudomonadati</taxon>
        <taxon>Pseudomonadota</taxon>
        <taxon>Gammaproteobacteria</taxon>
        <taxon>Cellvibrionales</taxon>
        <taxon>Microbulbiferaceae</taxon>
        <taxon>Microbulbifer</taxon>
    </lineage>
</organism>
<gene>
    <name evidence="2" type="ORF">JF535_08285</name>
</gene>
<sequence length="116" mass="13561">MTFLHVMLGLYVLGAFLFLAAVVNAVVFYRKYYKTLSRKIDGEFTDIGFILSASRFMHWGHFCLSEKRAKRFGVDTYFSELPKMARAQLIFHWSVFIFLGLVMLLTWGWLEFRGDG</sequence>
<protein>
    <submittedName>
        <fullName evidence="2">Uncharacterized protein</fullName>
    </submittedName>
</protein>
<keyword evidence="3" id="KW-1185">Reference proteome</keyword>
<dbReference type="RefSeq" id="WP_066966250.1">
    <property type="nucleotide sequence ID" value="NZ_JAEKJR010000002.1"/>
</dbReference>
<keyword evidence="1" id="KW-1133">Transmembrane helix</keyword>
<dbReference type="EMBL" id="JAEKJR010000002">
    <property type="protein sequence ID" value="MBN8430849.1"/>
    <property type="molecule type" value="Genomic_DNA"/>
</dbReference>
<reference evidence="2 3" key="1">
    <citation type="submission" date="2020-12" db="EMBL/GenBank/DDBJ databases">
        <title>Oil enriched cultivation method for isolating marine PHA-producing bacteria.</title>
        <authorList>
            <person name="Zheng W."/>
            <person name="Yu S."/>
            <person name="Huang Y."/>
        </authorList>
    </citation>
    <scope>NUCLEOTIDE SEQUENCE [LARGE SCALE GENOMIC DNA]</scope>
    <source>
        <strain evidence="2 3">SN0-2</strain>
    </source>
</reference>
<keyword evidence="1" id="KW-0812">Transmembrane</keyword>
<keyword evidence="1" id="KW-0472">Membrane</keyword>
<accession>A0ABS3E6C9</accession>
<comment type="caution">
    <text evidence="2">The sequence shown here is derived from an EMBL/GenBank/DDBJ whole genome shotgun (WGS) entry which is preliminary data.</text>
</comment>
<evidence type="ECO:0000313" key="3">
    <source>
        <dbReference type="Proteomes" id="UP000664293"/>
    </source>
</evidence>
<name>A0ABS3E6C9_9GAMM</name>
<feature type="transmembrane region" description="Helical" evidence="1">
    <location>
        <begin position="6"/>
        <end position="29"/>
    </location>
</feature>
<proteinExistence type="predicted"/>
<evidence type="ECO:0000313" key="2">
    <source>
        <dbReference type="EMBL" id="MBN8430849.1"/>
    </source>
</evidence>
<dbReference type="Proteomes" id="UP000664293">
    <property type="component" value="Unassembled WGS sequence"/>
</dbReference>
<feature type="transmembrane region" description="Helical" evidence="1">
    <location>
        <begin position="89"/>
        <end position="110"/>
    </location>
</feature>
<evidence type="ECO:0000256" key="1">
    <source>
        <dbReference type="SAM" id="Phobius"/>
    </source>
</evidence>